<dbReference type="Pfam" id="PF07992">
    <property type="entry name" value="Pyr_redox_2"/>
    <property type="match status" value="1"/>
</dbReference>
<dbReference type="InterPro" id="IPR017224">
    <property type="entry name" value="Opine_Oxase_asu/HCN_bsu"/>
</dbReference>
<dbReference type="CDD" id="cd19946">
    <property type="entry name" value="GlpA-like_Fer2_BFD-like"/>
    <property type="match status" value="1"/>
</dbReference>
<dbReference type="Proteomes" id="UP000765160">
    <property type="component" value="Unassembled WGS sequence"/>
</dbReference>
<dbReference type="InterPro" id="IPR023753">
    <property type="entry name" value="FAD/NAD-binding_dom"/>
</dbReference>
<evidence type="ECO:0000313" key="4">
    <source>
        <dbReference type="EMBL" id="NKE48132.1"/>
    </source>
</evidence>
<dbReference type="InterPro" id="IPR051691">
    <property type="entry name" value="Metab_Enz_Cyan_OpOx_G3PDH"/>
</dbReference>
<organism evidence="4 5">
    <name type="scientific">Falsiroseomonas frigidaquae</name>
    <dbReference type="NCBI Taxonomy" id="487318"/>
    <lineage>
        <taxon>Bacteria</taxon>
        <taxon>Pseudomonadati</taxon>
        <taxon>Pseudomonadota</taxon>
        <taxon>Alphaproteobacteria</taxon>
        <taxon>Acetobacterales</taxon>
        <taxon>Roseomonadaceae</taxon>
        <taxon>Falsiroseomonas</taxon>
    </lineage>
</organism>
<reference evidence="4 5" key="1">
    <citation type="submission" date="2020-03" db="EMBL/GenBank/DDBJ databases">
        <title>Roseomonas selenitidurans sp. nov. isolated from soil.</title>
        <authorList>
            <person name="Liu H."/>
        </authorList>
    </citation>
    <scope>NUCLEOTIDE SEQUENCE [LARGE SCALE GENOMIC DNA]</scope>
    <source>
        <strain evidence="4 5">JCM 15073</strain>
    </source>
</reference>
<proteinExistence type="predicted"/>
<protein>
    <submittedName>
        <fullName evidence="4">FAD-dependent oxidoreductase</fullName>
    </submittedName>
</protein>
<dbReference type="InterPro" id="IPR007419">
    <property type="entry name" value="BFD-like_2Fe2S-bd_dom"/>
</dbReference>
<dbReference type="PANTHER" id="PTHR42949:SF3">
    <property type="entry name" value="ANAEROBIC GLYCEROL-3-PHOSPHATE DEHYDROGENASE SUBUNIT B"/>
    <property type="match status" value="1"/>
</dbReference>
<dbReference type="InterPro" id="IPR041854">
    <property type="entry name" value="BFD-like_2Fe2S-bd_dom_sf"/>
</dbReference>
<dbReference type="Pfam" id="PF04324">
    <property type="entry name" value="Fer2_BFD"/>
    <property type="match status" value="1"/>
</dbReference>
<dbReference type="PRINTS" id="PR00411">
    <property type="entry name" value="PNDRDTASEI"/>
</dbReference>
<dbReference type="RefSeq" id="WP_168054215.1">
    <property type="nucleotide sequence ID" value="NZ_JAATJR010000008.1"/>
</dbReference>
<dbReference type="Gene3D" id="1.10.10.1100">
    <property type="entry name" value="BFD-like [2Fe-2S]-binding domain"/>
    <property type="match status" value="1"/>
</dbReference>
<dbReference type="InterPro" id="IPR036188">
    <property type="entry name" value="FAD/NAD-bd_sf"/>
</dbReference>
<evidence type="ECO:0000256" key="1">
    <source>
        <dbReference type="ARBA" id="ARBA00023002"/>
    </source>
</evidence>
<gene>
    <name evidence="4" type="ORF">HB662_25360</name>
</gene>
<feature type="domain" description="FAD/NAD(P)-binding" evidence="3">
    <location>
        <begin position="22"/>
        <end position="168"/>
    </location>
</feature>
<feature type="domain" description="BFD-like [2Fe-2S]-binding" evidence="2">
    <location>
        <begin position="412"/>
        <end position="463"/>
    </location>
</feature>
<dbReference type="PRINTS" id="PR00368">
    <property type="entry name" value="FADPNR"/>
</dbReference>
<dbReference type="EMBL" id="JAAVTX010000008">
    <property type="protein sequence ID" value="NKE48132.1"/>
    <property type="molecule type" value="Genomic_DNA"/>
</dbReference>
<dbReference type="SUPFAM" id="SSF51905">
    <property type="entry name" value="FAD/NAD(P)-binding domain"/>
    <property type="match status" value="1"/>
</dbReference>
<evidence type="ECO:0000259" key="3">
    <source>
        <dbReference type="Pfam" id="PF07992"/>
    </source>
</evidence>
<evidence type="ECO:0000259" key="2">
    <source>
        <dbReference type="Pfam" id="PF04324"/>
    </source>
</evidence>
<dbReference type="Gene3D" id="3.50.50.60">
    <property type="entry name" value="FAD/NAD(P)-binding domain"/>
    <property type="match status" value="3"/>
</dbReference>
<keyword evidence="5" id="KW-1185">Reference proteome</keyword>
<dbReference type="PANTHER" id="PTHR42949">
    <property type="entry name" value="ANAEROBIC GLYCEROL-3-PHOSPHATE DEHYDROGENASE SUBUNIT B"/>
    <property type="match status" value="1"/>
</dbReference>
<sequence length="495" mass="51463">MSVADEWTAGQEATAPVAESVDLLVLGAGPAGMAAATEARAHGMRVLVLDENGAPGGQVHRAVEARLAKGAVEARLAKGAVEARLAKGAVEARLAKGAVSDDQDKDGAKLAAAFRASGAQYRPNATLWAVEPGGKVFWSEGGAARTIQAERLILAAGATERPLPIPGWTLPGVMSVGAAQIALKTAGLVPEGNVWLAGQGPLLWLYAVQALAKGGRIAGIIDLSPPGGFARARPYLMRALKAPEYLWRGLVWQRQVKRAVQVTPARELRAEGEGRLERILVDGVAHAADLLLLHDGVVPNTQVTRAIAGVTHGWDPVQRCWRPGLDVWGNTAVAGVMVAGDSGGIGGARAAALSGRIAALEAARALGRITTDERDARSGPLRLLRDRQLAPRPFLDAMFPPLPEAAIPDETILCRCEEVTAGRVRQAVGLGCLGANQTKAFTRAGMGPCQGRICGPAVHGVIAAARGVEGGEVEPFRTRFPTKPLTLGELAALAG</sequence>
<keyword evidence="1" id="KW-0560">Oxidoreductase</keyword>
<comment type="caution">
    <text evidence="4">The sequence shown here is derived from an EMBL/GenBank/DDBJ whole genome shotgun (WGS) entry which is preliminary data.</text>
</comment>
<name>A0ABX1F709_9PROT</name>
<accession>A0ABX1F709</accession>
<dbReference type="PIRSF" id="PIRSF037495">
    <property type="entry name" value="Opine_OX_OoxA/HcnB"/>
    <property type="match status" value="1"/>
</dbReference>
<evidence type="ECO:0000313" key="5">
    <source>
        <dbReference type="Proteomes" id="UP000765160"/>
    </source>
</evidence>